<keyword evidence="2" id="KW-0456">Lyase</keyword>
<comment type="caution">
    <text evidence="3">The sequence shown here is derived from an EMBL/GenBank/DDBJ whole genome shotgun (WGS) entry which is preliminary data.</text>
</comment>
<proteinExistence type="inferred from homology"/>
<dbReference type="Pfam" id="PF00378">
    <property type="entry name" value="ECH_1"/>
    <property type="match status" value="1"/>
</dbReference>
<organism evidence="3 4">
    <name type="scientific">Gaopeijia maritima</name>
    <dbReference type="NCBI Taxonomy" id="3119007"/>
    <lineage>
        <taxon>Bacteria</taxon>
        <taxon>Pseudomonadati</taxon>
        <taxon>Gemmatimonadota</taxon>
        <taxon>Longimicrobiia</taxon>
        <taxon>Gaopeijiales</taxon>
        <taxon>Gaopeijiaceae</taxon>
        <taxon>Gaopeijia</taxon>
    </lineage>
</organism>
<name>A0ABU9E9P7_9BACT</name>
<dbReference type="InterPro" id="IPR029045">
    <property type="entry name" value="ClpP/crotonase-like_dom_sf"/>
</dbReference>
<reference evidence="3 4" key="1">
    <citation type="submission" date="2024-02" db="EMBL/GenBank/DDBJ databases">
        <title>A novel Gemmatimonadota bacterium.</title>
        <authorList>
            <person name="Du Z.-J."/>
            <person name="Ye Y.-Q."/>
        </authorList>
    </citation>
    <scope>NUCLEOTIDE SEQUENCE [LARGE SCALE GENOMIC DNA]</scope>
    <source>
        <strain evidence="3 4">DH-20</strain>
    </source>
</reference>
<dbReference type="InterPro" id="IPR001753">
    <property type="entry name" value="Enoyl-CoA_hydra/iso"/>
</dbReference>
<gene>
    <name evidence="3" type="ORF">WI372_10790</name>
</gene>
<evidence type="ECO:0000256" key="1">
    <source>
        <dbReference type="ARBA" id="ARBA00005254"/>
    </source>
</evidence>
<dbReference type="SUPFAM" id="SSF52096">
    <property type="entry name" value="ClpP/crotonase"/>
    <property type="match status" value="1"/>
</dbReference>
<keyword evidence="4" id="KW-1185">Reference proteome</keyword>
<evidence type="ECO:0000256" key="2">
    <source>
        <dbReference type="ARBA" id="ARBA00023239"/>
    </source>
</evidence>
<dbReference type="Proteomes" id="UP001484239">
    <property type="component" value="Unassembled WGS sequence"/>
</dbReference>
<dbReference type="InterPro" id="IPR014748">
    <property type="entry name" value="Enoyl-CoA_hydra_C"/>
</dbReference>
<dbReference type="PANTHER" id="PTHR11941:SF54">
    <property type="entry name" value="ENOYL-COA HYDRATASE, MITOCHONDRIAL"/>
    <property type="match status" value="1"/>
</dbReference>
<dbReference type="Gene3D" id="1.10.12.10">
    <property type="entry name" value="Lyase 2-enoyl-coa Hydratase, Chain A, domain 2"/>
    <property type="match status" value="1"/>
</dbReference>
<accession>A0ABU9E9P7</accession>
<protein>
    <submittedName>
        <fullName evidence="3">Enoyl-CoA hydratase-related protein</fullName>
    </submittedName>
</protein>
<dbReference type="RefSeq" id="WP_405275686.1">
    <property type="nucleotide sequence ID" value="NZ_CP144380.1"/>
</dbReference>
<evidence type="ECO:0000313" key="4">
    <source>
        <dbReference type="Proteomes" id="UP001484239"/>
    </source>
</evidence>
<dbReference type="Gene3D" id="3.90.226.10">
    <property type="entry name" value="2-enoyl-CoA Hydratase, Chain A, domain 1"/>
    <property type="match status" value="1"/>
</dbReference>
<comment type="similarity">
    <text evidence="1">Belongs to the enoyl-CoA hydratase/isomerase family.</text>
</comment>
<evidence type="ECO:0000313" key="3">
    <source>
        <dbReference type="EMBL" id="MEK9501464.1"/>
    </source>
</evidence>
<dbReference type="EMBL" id="JBBHLI010000005">
    <property type="protein sequence ID" value="MEK9501464.1"/>
    <property type="molecule type" value="Genomic_DNA"/>
</dbReference>
<sequence>MTDTPLVLVDIDDEIAVVTINRPDKLNALNGAVIDAIGRAFDELRDDDAVRGVILTGAGEKAFVAGADIAELVKMDGLTGVATSRQGQVVFSAIESFPKPVVAAVGGYSLGGGCEVALACHLRVASENALFGLPEVGLGIIPGYGGTIRLARLIGLGRAVEMTLTGDPIKADRALELGLVSAVVPRDELLDRSKKLLRRITRNGPVAVRAALESIYGALDASSDQAHTFESSLFGLLASTADMKEGMSAFLEKRKPEFHGR</sequence>
<dbReference type="PANTHER" id="PTHR11941">
    <property type="entry name" value="ENOYL-COA HYDRATASE-RELATED"/>
    <property type="match status" value="1"/>
</dbReference>
<dbReference type="CDD" id="cd06558">
    <property type="entry name" value="crotonase-like"/>
    <property type="match status" value="1"/>
</dbReference>